<dbReference type="EnsemblProtists" id="HpaT800446">
    <property type="protein sequence ID" value="HpaP800446"/>
    <property type="gene ID" value="HpaG800446"/>
</dbReference>
<dbReference type="VEuPathDB" id="FungiDB:HpaG800446"/>
<evidence type="ECO:0000313" key="1">
    <source>
        <dbReference type="EnsemblProtists" id="HpaP800446"/>
    </source>
</evidence>
<evidence type="ECO:0000313" key="2">
    <source>
        <dbReference type="Proteomes" id="UP000011713"/>
    </source>
</evidence>
<proteinExistence type="predicted"/>
<dbReference type="EMBL" id="JH597777">
    <property type="status" value="NOT_ANNOTATED_CDS"/>
    <property type="molecule type" value="Genomic_DNA"/>
</dbReference>
<accession>M4B2E8</accession>
<sequence>MVRKVYHVAIFQSVPRVTGTHKSEQMTPPCHRCAIIWALMIQNTKVYCVCEAEEGCCARWQIANCFSTGL</sequence>
<keyword evidence="2" id="KW-1185">Reference proteome</keyword>
<reference evidence="2" key="1">
    <citation type="journal article" date="2010" name="Science">
        <title>Signatures of adaptation to obligate biotrophy in the Hyaloperonospora arabidopsidis genome.</title>
        <authorList>
            <person name="Baxter L."/>
            <person name="Tripathy S."/>
            <person name="Ishaque N."/>
            <person name="Boot N."/>
            <person name="Cabral A."/>
            <person name="Kemen E."/>
            <person name="Thines M."/>
            <person name="Ah-Fong A."/>
            <person name="Anderson R."/>
            <person name="Badejoko W."/>
            <person name="Bittner-Eddy P."/>
            <person name="Boore J.L."/>
            <person name="Chibucos M.C."/>
            <person name="Coates M."/>
            <person name="Dehal P."/>
            <person name="Delehaunty K."/>
            <person name="Dong S."/>
            <person name="Downton P."/>
            <person name="Dumas B."/>
            <person name="Fabro G."/>
            <person name="Fronick C."/>
            <person name="Fuerstenberg S.I."/>
            <person name="Fulton L."/>
            <person name="Gaulin E."/>
            <person name="Govers F."/>
            <person name="Hughes L."/>
            <person name="Humphray S."/>
            <person name="Jiang R.H."/>
            <person name="Judelson H."/>
            <person name="Kamoun S."/>
            <person name="Kyung K."/>
            <person name="Meijer H."/>
            <person name="Minx P."/>
            <person name="Morris P."/>
            <person name="Nelson J."/>
            <person name="Phuntumart V."/>
            <person name="Qutob D."/>
            <person name="Rehmany A."/>
            <person name="Rougon-Cardoso A."/>
            <person name="Ryden P."/>
            <person name="Torto-Alalibo T."/>
            <person name="Studholme D."/>
            <person name="Wang Y."/>
            <person name="Win J."/>
            <person name="Wood J."/>
            <person name="Clifton S.W."/>
            <person name="Rogers J."/>
            <person name="Van den Ackerveken G."/>
            <person name="Jones J.D."/>
            <person name="McDowell J.M."/>
            <person name="Beynon J."/>
            <person name="Tyler B.M."/>
        </authorList>
    </citation>
    <scope>NUCLEOTIDE SEQUENCE [LARGE SCALE GENOMIC DNA]</scope>
    <source>
        <strain evidence="2">Emoy2</strain>
    </source>
</reference>
<organism evidence="1 2">
    <name type="scientific">Hyaloperonospora arabidopsidis (strain Emoy2)</name>
    <name type="common">Downy mildew agent</name>
    <name type="synonym">Peronospora arabidopsidis</name>
    <dbReference type="NCBI Taxonomy" id="559515"/>
    <lineage>
        <taxon>Eukaryota</taxon>
        <taxon>Sar</taxon>
        <taxon>Stramenopiles</taxon>
        <taxon>Oomycota</taxon>
        <taxon>Peronosporomycetes</taxon>
        <taxon>Peronosporales</taxon>
        <taxon>Peronosporaceae</taxon>
        <taxon>Hyaloperonospora</taxon>
    </lineage>
</organism>
<dbReference type="AlphaFoldDB" id="M4B2E8"/>
<dbReference type="Proteomes" id="UP000011713">
    <property type="component" value="Unassembled WGS sequence"/>
</dbReference>
<reference evidence="1" key="2">
    <citation type="submission" date="2015-06" db="UniProtKB">
        <authorList>
            <consortium name="EnsemblProtists"/>
        </authorList>
    </citation>
    <scope>IDENTIFICATION</scope>
    <source>
        <strain evidence="1">Emoy2</strain>
    </source>
</reference>
<protein>
    <submittedName>
        <fullName evidence="1">Uncharacterized protein</fullName>
    </submittedName>
</protein>
<dbReference type="InParanoid" id="M4B2E8"/>
<dbReference type="HOGENOM" id="CLU_2763266_0_0_1"/>
<name>M4B2E8_HYAAE</name>